<feature type="region of interest" description="Disordered" evidence="1">
    <location>
        <begin position="471"/>
        <end position="494"/>
    </location>
</feature>
<comment type="caution">
    <text evidence="2">The sequence shown here is derived from an EMBL/GenBank/DDBJ whole genome shotgun (WGS) entry which is preliminary data.</text>
</comment>
<feature type="region of interest" description="Disordered" evidence="1">
    <location>
        <begin position="1084"/>
        <end position="1120"/>
    </location>
</feature>
<accession>A0A1Y2EGI6</accession>
<dbReference type="STRING" id="1754190.A0A1Y2EGI6"/>
<feature type="compositionally biased region" description="Polar residues" evidence="1">
    <location>
        <begin position="966"/>
        <end position="975"/>
    </location>
</feature>
<reference evidence="2 3" key="1">
    <citation type="submission" date="2016-08" db="EMBL/GenBank/DDBJ databases">
        <title>A Parts List for Fungal Cellulosomes Revealed by Comparative Genomics.</title>
        <authorList>
            <consortium name="DOE Joint Genome Institute"/>
            <person name="Haitjema C.H."/>
            <person name="Gilmore S.P."/>
            <person name="Henske J.K."/>
            <person name="Solomon K.V."/>
            <person name="De Groot R."/>
            <person name="Kuo A."/>
            <person name="Mondo S.J."/>
            <person name="Salamov A.A."/>
            <person name="Labutti K."/>
            <person name="Zhao Z."/>
            <person name="Chiniquy J."/>
            <person name="Barry K."/>
            <person name="Brewer H.M."/>
            <person name="Purvine S.O."/>
            <person name="Wright A.T."/>
            <person name="Boxma B."/>
            <person name="Van Alen T."/>
            <person name="Hackstein J.H."/>
            <person name="Baker S.E."/>
            <person name="Grigoriev I.V."/>
            <person name="O'Malley M.A."/>
        </authorList>
    </citation>
    <scope>NUCLEOTIDE SEQUENCE [LARGE SCALE GENOMIC DNA]</scope>
    <source>
        <strain evidence="2 3">G1</strain>
    </source>
</reference>
<feature type="region of interest" description="Disordered" evidence="1">
    <location>
        <begin position="251"/>
        <end position="317"/>
    </location>
</feature>
<evidence type="ECO:0000313" key="2">
    <source>
        <dbReference type="EMBL" id="ORY70688.1"/>
    </source>
</evidence>
<feature type="region of interest" description="Disordered" evidence="1">
    <location>
        <begin position="565"/>
        <end position="585"/>
    </location>
</feature>
<dbReference type="Proteomes" id="UP000193920">
    <property type="component" value="Unassembled WGS sequence"/>
</dbReference>
<sequence>MNTNSSSHLPVIVATPNDAKKYSEAVHKYEEINHKLKKKKTIDKIKKFFGKIMKKQQNEKIEVDDQYCFSTIDDESNYIYTESSTEDEYSDYPSYGKIIPMSPSMNQAYQNNEIVPYNHIINKKHSKLSFITKLKEKKAAKKARKNCKEPVLNNNVPLNSNDLNSLPFSSPKMKELVSYDGRNASNIKNKPGTPFVNSAQEVPTPFSPSLLNTPYMYNYVKNGGKSSIRYCSSKDDLSFDTRKEYTSSIYSDDSYHLPDDDDNIIEDDTEISPPSSEDTYVKETKIEEKEFKNPRYNGHFDDDSEDESNKIPPVPVQRPLSSVKRAWDNPFGRISFIEYTIEKQKDKEKKENKNNTNKFVVTKPPLKNKNSKNSCQMIVSKRSISSLSASLSKSRQEEAHNIPGLKSRTNSYSSLYTNTLSSKKSKSFNTNSIGSNITNKNNNYNNNTIDSNNNSNHKKKDSFLSAKEVGLREKESTHFDNKRVSESNLDDEDNKRDSVVYNDKRGSVISVTNLIKYSDFYSDSKDSSFSSTNAGSHYNQALSHYNMYKSKKDEDDKDTFTLSKKSVKTGGTDENGEYDSNILNFEIPDGDGEKVGKEIKLSVKKSNKGLNLKSDNRKAIITEVTPEVNENDEKDDDTTEQNNENTKSKTDIMEFNPYLPCIPSANYLLNNPNLTRSRVLNINDDSFNVLKHANTLKANRRSIIDAEIKAKKEEEEKEKQKEEARHEKEEKAKVAKEAQTAQKDEEGQESKESQERKDDVDAKDKNEDDNVEEKSPRQPEDHYREYYEQEVSHPPEEESIDAIYESKDKSKNNKLSEIVSRVFLRNNGKLDGDDTIDPNSSMIEPSVNETSIVKSSDESSPQESNKTIEGDDKNNDKKEENTDSNNNNNNTTISTKLFNFFKAPSKYLQYNDDNKDKENANENDKEKANESENGNDNEKEKDKDKDKDKDSGNNEKKEKENEESSQTQSLNSNSVLELPKSPIKPIAMSSKLVRSTSLSLAKRHNKQIKESKFRNKNRFLERNNSTNTSDDNRYNAIIDDENDEELEIHKSNSKRSSEEEIGNKTVTFAGSEIYPIECENKGKRNGLLNGKEKGLDYEKTPTLGYRNDEETNDKEEDNPILTENGLLYSEPDNELNAFNVDDNIANKLSDLKDEIIIEEEEEDQDDDILKKIQAEMKKKYNELDNNSNHEISDTFSIASCSTFSSAI</sequence>
<organism evidence="2 3">
    <name type="scientific">Neocallimastix californiae</name>
    <dbReference type="NCBI Taxonomy" id="1754190"/>
    <lineage>
        <taxon>Eukaryota</taxon>
        <taxon>Fungi</taxon>
        <taxon>Fungi incertae sedis</taxon>
        <taxon>Chytridiomycota</taxon>
        <taxon>Chytridiomycota incertae sedis</taxon>
        <taxon>Neocallimastigomycetes</taxon>
        <taxon>Neocallimastigales</taxon>
        <taxon>Neocallimastigaceae</taxon>
        <taxon>Neocallimastix</taxon>
    </lineage>
</organism>
<name>A0A1Y2EGI6_9FUNG</name>
<feature type="region of interest" description="Disordered" evidence="1">
    <location>
        <begin position="712"/>
        <end position="895"/>
    </location>
</feature>
<feature type="compositionally biased region" description="Basic and acidic residues" evidence="1">
    <location>
        <begin position="1007"/>
        <end position="1021"/>
    </location>
</feature>
<feature type="compositionally biased region" description="Basic and acidic residues" evidence="1">
    <location>
        <begin position="1090"/>
        <end position="1099"/>
    </location>
</feature>
<feature type="compositionally biased region" description="Acidic residues" evidence="1">
    <location>
        <begin position="629"/>
        <end position="639"/>
    </location>
</feature>
<proteinExistence type="predicted"/>
<feature type="compositionally biased region" description="Basic and acidic residues" evidence="1">
    <location>
        <begin position="471"/>
        <end position="485"/>
    </location>
</feature>
<feature type="region of interest" description="Disordered" evidence="1">
    <location>
        <begin position="344"/>
        <end position="376"/>
    </location>
</feature>
<dbReference type="AlphaFoldDB" id="A0A1Y2EGI6"/>
<feature type="compositionally biased region" description="Polar residues" evidence="1">
    <location>
        <begin position="837"/>
        <end position="865"/>
    </location>
</feature>
<evidence type="ECO:0000256" key="1">
    <source>
        <dbReference type="SAM" id="MobiDB-lite"/>
    </source>
</evidence>
<dbReference type="OrthoDB" id="2161118at2759"/>
<feature type="compositionally biased region" description="Acidic residues" evidence="1">
    <location>
        <begin position="259"/>
        <end position="270"/>
    </location>
</feature>
<protein>
    <submittedName>
        <fullName evidence="2">Uncharacterized protein</fullName>
    </submittedName>
</protein>
<feature type="compositionally biased region" description="Basic and acidic residues" evidence="1">
    <location>
        <begin position="344"/>
        <end position="353"/>
    </location>
</feature>
<feature type="region of interest" description="Disordered" evidence="1">
    <location>
        <begin position="908"/>
        <end position="1034"/>
    </location>
</feature>
<dbReference type="EMBL" id="MCOG01000042">
    <property type="protein sequence ID" value="ORY70688.1"/>
    <property type="molecule type" value="Genomic_DNA"/>
</dbReference>
<feature type="compositionally biased region" description="Basic and acidic residues" evidence="1">
    <location>
        <begin position="912"/>
        <end position="962"/>
    </location>
</feature>
<keyword evidence="3" id="KW-1185">Reference proteome</keyword>
<feature type="compositionally biased region" description="Low complexity" evidence="1">
    <location>
        <begin position="367"/>
        <end position="376"/>
    </location>
</feature>
<feature type="compositionally biased region" description="Basic and acidic residues" evidence="1">
    <location>
        <begin position="712"/>
        <end position="796"/>
    </location>
</feature>
<feature type="compositionally biased region" description="Basic and acidic residues" evidence="1">
    <location>
        <begin position="279"/>
        <end position="301"/>
    </location>
</feature>
<feature type="region of interest" description="Disordered" evidence="1">
    <location>
        <begin position="622"/>
        <end position="651"/>
    </location>
</feature>
<feature type="compositionally biased region" description="Basic and acidic residues" evidence="1">
    <location>
        <begin position="866"/>
        <end position="881"/>
    </location>
</feature>
<feature type="region of interest" description="Disordered" evidence="1">
    <location>
        <begin position="389"/>
        <end position="459"/>
    </location>
</feature>
<evidence type="ECO:0000313" key="3">
    <source>
        <dbReference type="Proteomes" id="UP000193920"/>
    </source>
</evidence>
<gene>
    <name evidence="2" type="ORF">LY90DRAFT_700147</name>
</gene>
<feature type="compositionally biased region" description="Low complexity" evidence="1">
    <location>
        <begin position="409"/>
        <end position="455"/>
    </location>
</feature>
<feature type="compositionally biased region" description="Low complexity" evidence="1">
    <location>
        <begin position="883"/>
        <end position="895"/>
    </location>
</feature>